<dbReference type="EMBL" id="DS547095">
    <property type="protein sequence ID" value="EDR11742.1"/>
    <property type="molecule type" value="Genomic_DNA"/>
</dbReference>
<sequence>MFSSLHTGCATIKALCLSHFFPATTKYVWAYTGMLYWAAMYLLHHYLIDVVGGMSLPPPSSAYSS</sequence>
<dbReference type="HOGENOM" id="CLU_2850090_0_0_1"/>
<evidence type="ECO:0000256" key="5">
    <source>
        <dbReference type="SAM" id="Phobius"/>
    </source>
</evidence>
<protein>
    <submittedName>
        <fullName evidence="7">Predicted protein</fullName>
    </submittedName>
</protein>
<dbReference type="RefSeq" id="XP_001877639.1">
    <property type="nucleotide sequence ID" value="XM_001877604.1"/>
</dbReference>
<comment type="subcellular location">
    <subcellularLocation>
        <location evidence="1">Membrane</location>
        <topology evidence="1">Multi-pass membrane protein</topology>
    </subcellularLocation>
</comment>
<dbReference type="GO" id="GO:0070916">
    <property type="term" value="C:inositol phosphoceramide synthase complex"/>
    <property type="evidence" value="ECO:0007669"/>
    <property type="project" value="TreeGrafter"/>
</dbReference>
<evidence type="ECO:0000313" key="7">
    <source>
        <dbReference type="EMBL" id="EDR11742.1"/>
    </source>
</evidence>
<dbReference type="InterPro" id="IPR052185">
    <property type="entry name" value="IPC_Synthase-Related"/>
</dbReference>
<dbReference type="Pfam" id="PF14378">
    <property type="entry name" value="PAP2_3"/>
    <property type="match status" value="1"/>
</dbReference>
<reference evidence="7 8" key="1">
    <citation type="journal article" date="2008" name="Nature">
        <title>The genome of Laccaria bicolor provides insights into mycorrhizal symbiosis.</title>
        <authorList>
            <person name="Martin F."/>
            <person name="Aerts A."/>
            <person name="Ahren D."/>
            <person name="Brun A."/>
            <person name="Danchin E.G.J."/>
            <person name="Duchaussoy F."/>
            <person name="Gibon J."/>
            <person name="Kohler A."/>
            <person name="Lindquist E."/>
            <person name="Pereda V."/>
            <person name="Salamov A."/>
            <person name="Shapiro H.J."/>
            <person name="Wuyts J."/>
            <person name="Blaudez D."/>
            <person name="Buee M."/>
            <person name="Brokstein P."/>
            <person name="Canbaeck B."/>
            <person name="Cohen D."/>
            <person name="Courty P.E."/>
            <person name="Coutinho P.M."/>
            <person name="Delaruelle C."/>
            <person name="Detter J.C."/>
            <person name="Deveau A."/>
            <person name="DiFazio S."/>
            <person name="Duplessis S."/>
            <person name="Fraissinet-Tachet L."/>
            <person name="Lucic E."/>
            <person name="Frey-Klett P."/>
            <person name="Fourrey C."/>
            <person name="Feussner I."/>
            <person name="Gay G."/>
            <person name="Grimwood J."/>
            <person name="Hoegger P.J."/>
            <person name="Jain P."/>
            <person name="Kilaru S."/>
            <person name="Labbe J."/>
            <person name="Lin Y.C."/>
            <person name="Legue V."/>
            <person name="Le Tacon F."/>
            <person name="Marmeisse R."/>
            <person name="Melayah D."/>
            <person name="Montanini B."/>
            <person name="Muratet M."/>
            <person name="Nehls U."/>
            <person name="Niculita-Hirzel H."/>
            <person name="Oudot-Le Secq M.P."/>
            <person name="Peter M."/>
            <person name="Quesneville H."/>
            <person name="Rajashekar B."/>
            <person name="Reich M."/>
            <person name="Rouhier N."/>
            <person name="Schmutz J."/>
            <person name="Yin T."/>
            <person name="Chalot M."/>
            <person name="Henrissat B."/>
            <person name="Kuees U."/>
            <person name="Lucas S."/>
            <person name="Van de Peer Y."/>
            <person name="Podila G.K."/>
            <person name="Polle A."/>
            <person name="Pukkila P.J."/>
            <person name="Richardson P.M."/>
            <person name="Rouze P."/>
            <person name="Sanders I.R."/>
            <person name="Stajich J.E."/>
            <person name="Tunlid A."/>
            <person name="Tuskan G."/>
            <person name="Grigoriev I.V."/>
        </authorList>
    </citation>
    <scope>NUCLEOTIDE SEQUENCE [LARGE SCALE GENOMIC DNA]</scope>
    <source>
        <strain evidence="8">S238N-H82 / ATCC MYA-4686</strain>
    </source>
</reference>
<dbReference type="GeneID" id="6073254"/>
<proteinExistence type="predicted"/>
<dbReference type="KEGG" id="lbc:LACBIDRAFT_313426"/>
<dbReference type="GO" id="GO:0006676">
    <property type="term" value="P:mannosyl diphosphorylinositol ceramide metabolic process"/>
    <property type="evidence" value="ECO:0007669"/>
    <property type="project" value="TreeGrafter"/>
</dbReference>
<dbReference type="Proteomes" id="UP000001194">
    <property type="component" value="Unassembled WGS sequence"/>
</dbReference>
<dbReference type="InParanoid" id="B0D008"/>
<evidence type="ECO:0000259" key="6">
    <source>
        <dbReference type="Pfam" id="PF14378"/>
    </source>
</evidence>
<gene>
    <name evidence="7" type="ORF">LACBIDRAFT_313426</name>
</gene>
<feature type="transmembrane region" description="Helical" evidence="5">
    <location>
        <begin position="28"/>
        <end position="48"/>
    </location>
</feature>
<keyword evidence="8" id="KW-1185">Reference proteome</keyword>
<dbReference type="PANTHER" id="PTHR31310">
    <property type="match status" value="1"/>
</dbReference>
<evidence type="ECO:0000313" key="8">
    <source>
        <dbReference type="Proteomes" id="UP000001194"/>
    </source>
</evidence>
<keyword evidence="2 5" id="KW-0812">Transmembrane</keyword>
<evidence type="ECO:0000256" key="1">
    <source>
        <dbReference type="ARBA" id="ARBA00004141"/>
    </source>
</evidence>
<dbReference type="AlphaFoldDB" id="B0D008"/>
<dbReference type="PANTHER" id="PTHR31310:SF11">
    <property type="entry name" value="INOSITOL PHOSPHORYLCERAMIDE SYNTHASE CATALYTIC SUBUNIT AUR1"/>
    <property type="match status" value="1"/>
</dbReference>
<name>B0D008_LACBS</name>
<evidence type="ECO:0000256" key="2">
    <source>
        <dbReference type="ARBA" id="ARBA00022692"/>
    </source>
</evidence>
<organism evidence="8">
    <name type="scientific">Laccaria bicolor (strain S238N-H82 / ATCC MYA-4686)</name>
    <name type="common">Bicoloured deceiver</name>
    <name type="synonym">Laccaria laccata var. bicolor</name>
    <dbReference type="NCBI Taxonomy" id="486041"/>
    <lineage>
        <taxon>Eukaryota</taxon>
        <taxon>Fungi</taxon>
        <taxon>Dikarya</taxon>
        <taxon>Basidiomycota</taxon>
        <taxon>Agaricomycotina</taxon>
        <taxon>Agaricomycetes</taxon>
        <taxon>Agaricomycetidae</taxon>
        <taxon>Agaricales</taxon>
        <taxon>Agaricineae</taxon>
        <taxon>Hydnangiaceae</taxon>
        <taxon>Laccaria</taxon>
    </lineage>
</organism>
<dbReference type="GO" id="GO:0030148">
    <property type="term" value="P:sphingolipid biosynthetic process"/>
    <property type="evidence" value="ECO:0007669"/>
    <property type="project" value="TreeGrafter"/>
</dbReference>
<evidence type="ECO:0000256" key="4">
    <source>
        <dbReference type="ARBA" id="ARBA00023136"/>
    </source>
</evidence>
<accession>B0D008</accession>
<keyword evidence="3 5" id="KW-1133">Transmembrane helix</keyword>
<feature type="domain" description="Inositolphosphotransferase Aur1/Ipt1" evidence="6">
    <location>
        <begin position="2"/>
        <end position="55"/>
    </location>
</feature>
<dbReference type="InterPro" id="IPR026841">
    <property type="entry name" value="Aur1/Ipt1"/>
</dbReference>
<dbReference type="GO" id="GO:0016020">
    <property type="term" value="C:membrane"/>
    <property type="evidence" value="ECO:0007669"/>
    <property type="project" value="UniProtKB-SubCell"/>
</dbReference>
<keyword evidence="4 5" id="KW-0472">Membrane</keyword>
<dbReference type="OrthoDB" id="5784at2759"/>
<evidence type="ECO:0000256" key="3">
    <source>
        <dbReference type="ARBA" id="ARBA00022989"/>
    </source>
</evidence>